<dbReference type="AlphaFoldDB" id="A0A9P5P4M7"/>
<dbReference type="EMBL" id="JADNRY010001102">
    <property type="protein sequence ID" value="KAF9021161.1"/>
    <property type="molecule type" value="Genomic_DNA"/>
</dbReference>
<gene>
    <name evidence="1" type="ORF">BDP27DRAFT_104857</name>
</gene>
<evidence type="ECO:0000313" key="2">
    <source>
        <dbReference type="Proteomes" id="UP000772434"/>
    </source>
</evidence>
<organism evidence="1 2">
    <name type="scientific">Rhodocollybia butyracea</name>
    <dbReference type="NCBI Taxonomy" id="206335"/>
    <lineage>
        <taxon>Eukaryota</taxon>
        <taxon>Fungi</taxon>
        <taxon>Dikarya</taxon>
        <taxon>Basidiomycota</taxon>
        <taxon>Agaricomycotina</taxon>
        <taxon>Agaricomycetes</taxon>
        <taxon>Agaricomycetidae</taxon>
        <taxon>Agaricales</taxon>
        <taxon>Marasmiineae</taxon>
        <taxon>Omphalotaceae</taxon>
        <taxon>Rhodocollybia</taxon>
    </lineage>
</organism>
<reference evidence="1" key="1">
    <citation type="submission" date="2020-11" db="EMBL/GenBank/DDBJ databases">
        <authorList>
            <consortium name="DOE Joint Genome Institute"/>
            <person name="Ahrendt S."/>
            <person name="Riley R."/>
            <person name="Andreopoulos W."/>
            <person name="Labutti K."/>
            <person name="Pangilinan J."/>
            <person name="Ruiz-Duenas F.J."/>
            <person name="Barrasa J.M."/>
            <person name="Sanchez-Garcia M."/>
            <person name="Camarero S."/>
            <person name="Miyauchi S."/>
            <person name="Serrano A."/>
            <person name="Linde D."/>
            <person name="Babiker R."/>
            <person name="Drula E."/>
            <person name="Ayuso-Fernandez I."/>
            <person name="Pacheco R."/>
            <person name="Padilla G."/>
            <person name="Ferreira P."/>
            <person name="Barriuso J."/>
            <person name="Kellner H."/>
            <person name="Castanera R."/>
            <person name="Alfaro M."/>
            <person name="Ramirez L."/>
            <person name="Pisabarro A.G."/>
            <person name="Kuo A."/>
            <person name="Tritt A."/>
            <person name="Lipzen A."/>
            <person name="He G."/>
            <person name="Yan M."/>
            <person name="Ng V."/>
            <person name="Cullen D."/>
            <person name="Martin F."/>
            <person name="Rosso M.-N."/>
            <person name="Henrissat B."/>
            <person name="Hibbett D."/>
            <person name="Martinez A.T."/>
            <person name="Grigoriev I.V."/>
        </authorList>
    </citation>
    <scope>NUCLEOTIDE SEQUENCE</scope>
    <source>
        <strain evidence="1">AH 40177</strain>
    </source>
</reference>
<protein>
    <submittedName>
        <fullName evidence="1">Uncharacterized protein</fullName>
    </submittedName>
</protein>
<keyword evidence="2" id="KW-1185">Reference proteome</keyword>
<sequence length="231" mass="25955">MAASITKTLSLLAISCNSIRMSEQCNVTNNISRGTASFFHFVTRNLRPDRDNVYFTPHRQSVQEREPRLSCVFPEGIPPVLGKLTVLKIRIEEYSISNLQHFNGILNDNLAILHMYCNAHITNLDAGMQLLATLKNLPIRVPQLTEFQLQLPSVMLGGSDDALRLLLDAESFSFPRTRRLGLISHNEEVDGLAFVNQHKLLDTLTYIWDGLDPPSNFHSTLTPFPGLTIGR</sequence>
<dbReference type="Proteomes" id="UP000772434">
    <property type="component" value="Unassembled WGS sequence"/>
</dbReference>
<name>A0A9P5P4M7_9AGAR</name>
<proteinExistence type="predicted"/>
<accession>A0A9P5P4M7</accession>
<evidence type="ECO:0000313" key="1">
    <source>
        <dbReference type="EMBL" id="KAF9021161.1"/>
    </source>
</evidence>
<comment type="caution">
    <text evidence="1">The sequence shown here is derived from an EMBL/GenBank/DDBJ whole genome shotgun (WGS) entry which is preliminary data.</text>
</comment>